<sequence length="453" mass="51291">MTNKLNIKSILGIWLYFIGLLLLSLLFNYSILQLVTGIPLNFTFENDSVKQLKHSNYIQLIKFNQPSSIHYGNYEKLVLIPDIPLHMDTKFPIKFYGVYHKIVKISSNGFINIGESNSGTVHGSIKVFYGVGKSGHVEVIHNDKLLTIRWPNLIIFNAHGIEMEEKAKIICTLHVNGNISIFFETIPNGIFNETDESLSGSKIYYPMTIQNYAYLPHYKKSTIKVPAFLIKSNTLIEFIPDPICSDQTSCNDCLRPGAFATKCYWCPRTKNCTNTHDIYGKMWKKGECHIQNSSDCSVQNNVQTNLIQVMRPGSTTSTIRNEEPLNVIQEIVNGNVSEHIVPDTNIIQNSSDYSVQNNVQTTLIQITTLIPTTPTIRIKEPINVTQDIINDNVLEHIVPDTNMIEVIQINETDCIQSTTILFDKCTLLWMIATIILSILLVLCIVYYNLSTCC</sequence>
<evidence type="ECO:0000313" key="6">
    <source>
        <dbReference type="Proteomes" id="UP000050792"/>
    </source>
</evidence>
<evidence type="ECO:0008006" key="8">
    <source>
        <dbReference type="Google" id="ProtNLM"/>
    </source>
</evidence>
<accession>A0AA85ET14</accession>
<keyword evidence="4 5" id="KW-1133">Transmembrane helix</keyword>
<keyword evidence="6" id="KW-1185">Reference proteome</keyword>
<name>A0AA85ET14_9TREM</name>
<dbReference type="InterPro" id="IPR031152">
    <property type="entry name" value="PLXDC"/>
</dbReference>
<keyword evidence="5" id="KW-0472">Membrane</keyword>
<protein>
    <recommendedName>
        <fullName evidence="8">PSI domain-containing protein</fullName>
    </recommendedName>
</protein>
<evidence type="ECO:0000313" key="7">
    <source>
        <dbReference type="WBParaSite" id="SRDH1_22870.1"/>
    </source>
</evidence>
<dbReference type="PANTHER" id="PTHR13055:SF12">
    <property type="entry name" value="LD40707P"/>
    <property type="match status" value="1"/>
</dbReference>
<proteinExistence type="predicted"/>
<evidence type="ECO:0000256" key="1">
    <source>
        <dbReference type="ARBA" id="ARBA00004479"/>
    </source>
</evidence>
<evidence type="ECO:0000256" key="2">
    <source>
        <dbReference type="ARBA" id="ARBA00022692"/>
    </source>
</evidence>
<reference evidence="7" key="2">
    <citation type="submission" date="2023-11" db="UniProtKB">
        <authorList>
            <consortium name="WormBaseParasite"/>
        </authorList>
    </citation>
    <scope>IDENTIFICATION</scope>
</reference>
<dbReference type="Proteomes" id="UP000050792">
    <property type="component" value="Unassembled WGS sequence"/>
</dbReference>
<dbReference type="GO" id="GO:0016020">
    <property type="term" value="C:membrane"/>
    <property type="evidence" value="ECO:0007669"/>
    <property type="project" value="UniProtKB-SubCell"/>
</dbReference>
<feature type="transmembrane region" description="Helical" evidence="5">
    <location>
        <begin position="427"/>
        <end position="449"/>
    </location>
</feature>
<organism evidence="6 7">
    <name type="scientific">Schistosoma rodhaini</name>
    <dbReference type="NCBI Taxonomy" id="6188"/>
    <lineage>
        <taxon>Eukaryota</taxon>
        <taxon>Metazoa</taxon>
        <taxon>Spiralia</taxon>
        <taxon>Lophotrochozoa</taxon>
        <taxon>Platyhelminthes</taxon>
        <taxon>Trematoda</taxon>
        <taxon>Digenea</taxon>
        <taxon>Strigeidida</taxon>
        <taxon>Schistosomatoidea</taxon>
        <taxon>Schistosomatidae</taxon>
        <taxon>Schistosoma</taxon>
    </lineage>
</organism>
<keyword evidence="2 5" id="KW-0812">Transmembrane</keyword>
<keyword evidence="3" id="KW-0732">Signal</keyword>
<dbReference type="PANTHER" id="PTHR13055">
    <property type="entry name" value="TUMOR ENDOTHELIAL MARKER 7 RELATED"/>
    <property type="match status" value="1"/>
</dbReference>
<reference evidence="6" key="1">
    <citation type="submission" date="2022-06" db="EMBL/GenBank/DDBJ databases">
        <authorList>
            <person name="Berger JAMES D."/>
            <person name="Berger JAMES D."/>
        </authorList>
    </citation>
    <scope>NUCLEOTIDE SEQUENCE [LARGE SCALE GENOMIC DNA]</scope>
</reference>
<dbReference type="WBParaSite" id="SRDH1_22870.1">
    <property type="protein sequence ID" value="SRDH1_22870.1"/>
    <property type="gene ID" value="SRDH1_22870"/>
</dbReference>
<evidence type="ECO:0000256" key="3">
    <source>
        <dbReference type="ARBA" id="ARBA00022729"/>
    </source>
</evidence>
<comment type="subcellular location">
    <subcellularLocation>
        <location evidence="1">Membrane</location>
        <topology evidence="1">Single-pass type I membrane protein</topology>
    </subcellularLocation>
</comment>
<dbReference type="AlphaFoldDB" id="A0AA85ET14"/>
<evidence type="ECO:0000256" key="5">
    <source>
        <dbReference type="SAM" id="Phobius"/>
    </source>
</evidence>
<evidence type="ECO:0000256" key="4">
    <source>
        <dbReference type="ARBA" id="ARBA00022989"/>
    </source>
</evidence>
<feature type="transmembrane region" description="Helical" evidence="5">
    <location>
        <begin position="12"/>
        <end position="32"/>
    </location>
</feature>